<evidence type="ECO:0000256" key="1">
    <source>
        <dbReference type="SAM" id="MobiDB-lite"/>
    </source>
</evidence>
<evidence type="ECO:0000313" key="3">
    <source>
        <dbReference type="EMBL" id="NIJ14551.1"/>
    </source>
</evidence>
<reference evidence="3 4" key="1">
    <citation type="submission" date="2020-03" db="EMBL/GenBank/DDBJ databases">
        <title>Sequencing the genomes of 1000 actinobacteria strains.</title>
        <authorList>
            <person name="Klenk H.-P."/>
        </authorList>
    </citation>
    <scope>NUCLEOTIDE SEQUENCE [LARGE SCALE GENOMIC DNA]</scope>
    <source>
        <strain evidence="3 4">DSM 45685</strain>
    </source>
</reference>
<feature type="transmembrane region" description="Helical" evidence="2">
    <location>
        <begin position="6"/>
        <end position="28"/>
    </location>
</feature>
<dbReference type="Proteomes" id="UP000545493">
    <property type="component" value="Unassembled WGS sequence"/>
</dbReference>
<dbReference type="RefSeq" id="WP_167176777.1">
    <property type="nucleotide sequence ID" value="NZ_JAAOYM010000002.1"/>
</dbReference>
<organism evidence="3 4">
    <name type="scientific">Saccharomonospora amisosensis</name>
    <dbReference type="NCBI Taxonomy" id="1128677"/>
    <lineage>
        <taxon>Bacteria</taxon>
        <taxon>Bacillati</taxon>
        <taxon>Actinomycetota</taxon>
        <taxon>Actinomycetes</taxon>
        <taxon>Pseudonocardiales</taxon>
        <taxon>Pseudonocardiaceae</taxon>
        <taxon>Saccharomonospora</taxon>
    </lineage>
</organism>
<keyword evidence="2" id="KW-1133">Transmembrane helix</keyword>
<keyword evidence="2" id="KW-0472">Membrane</keyword>
<proteinExistence type="predicted"/>
<evidence type="ECO:0000256" key="2">
    <source>
        <dbReference type="SAM" id="Phobius"/>
    </source>
</evidence>
<dbReference type="AlphaFoldDB" id="A0A7X5UUN8"/>
<dbReference type="EMBL" id="JAAOYM010000002">
    <property type="protein sequence ID" value="NIJ14551.1"/>
    <property type="molecule type" value="Genomic_DNA"/>
</dbReference>
<feature type="region of interest" description="Disordered" evidence="1">
    <location>
        <begin position="35"/>
        <end position="56"/>
    </location>
</feature>
<evidence type="ECO:0000313" key="4">
    <source>
        <dbReference type="Proteomes" id="UP000545493"/>
    </source>
</evidence>
<comment type="caution">
    <text evidence="3">The sequence shown here is derived from an EMBL/GenBank/DDBJ whole genome shotgun (WGS) entry which is preliminary data.</text>
</comment>
<keyword evidence="4" id="KW-1185">Reference proteome</keyword>
<protein>
    <submittedName>
        <fullName evidence="3">Uncharacterized protein</fullName>
    </submittedName>
</protein>
<accession>A0A7X5UUN8</accession>
<keyword evidence="2" id="KW-0812">Transmembrane</keyword>
<name>A0A7X5UUN8_9PSEU</name>
<gene>
    <name evidence="3" type="ORF">FHU38_004952</name>
</gene>
<sequence>MLSIILTWIGAILGIAVLLAMAFGAFVLDFDDTRGRRERDQQPQRPQQPRRGCEQR</sequence>